<dbReference type="GO" id="GO:0016655">
    <property type="term" value="F:oxidoreductase activity, acting on NAD(P)H, quinone or similar compound as acceptor"/>
    <property type="evidence" value="ECO:0007669"/>
    <property type="project" value="UniProtKB-UniRule"/>
</dbReference>
<feature type="domain" description="NqrA N-terminal barrel-sandwich hybrid" evidence="2">
    <location>
        <begin position="3"/>
        <end position="95"/>
    </location>
</feature>
<dbReference type="Pfam" id="PF24836">
    <property type="entry name" value="NQRA_2nd"/>
    <property type="match status" value="1"/>
</dbReference>
<keyword evidence="1" id="KW-0915">Sodium</keyword>
<keyword evidence="5" id="KW-1185">Reference proteome</keyword>
<keyword evidence="1" id="KW-0830">Ubiquinone</keyword>
<dbReference type="KEGG" id="cpm:G5S_0299"/>
<dbReference type="NCBIfam" id="TIGR01936">
    <property type="entry name" value="nqrA"/>
    <property type="match status" value="1"/>
</dbReference>
<dbReference type="GO" id="GO:0006814">
    <property type="term" value="P:sodium ion transport"/>
    <property type="evidence" value="ECO:0007669"/>
    <property type="project" value="UniProtKB-UniRule"/>
</dbReference>
<dbReference type="PANTHER" id="PTHR37839">
    <property type="entry name" value="NA(+)-TRANSLOCATING NADH-QUINONE REDUCTASE SUBUNIT A"/>
    <property type="match status" value="1"/>
</dbReference>
<keyword evidence="1" id="KW-0813">Transport</keyword>
<dbReference type="AlphaFoldDB" id="A0AA34WHV0"/>
<comment type="catalytic activity">
    <reaction evidence="1">
        <text>a ubiquinone + n Na(+)(in) + NADH + H(+) = a ubiquinol + n Na(+)(out) + NAD(+)</text>
        <dbReference type="Rhea" id="RHEA:47748"/>
        <dbReference type="Rhea" id="RHEA-COMP:9565"/>
        <dbReference type="Rhea" id="RHEA-COMP:9566"/>
        <dbReference type="ChEBI" id="CHEBI:15378"/>
        <dbReference type="ChEBI" id="CHEBI:16389"/>
        <dbReference type="ChEBI" id="CHEBI:17976"/>
        <dbReference type="ChEBI" id="CHEBI:29101"/>
        <dbReference type="ChEBI" id="CHEBI:57540"/>
        <dbReference type="ChEBI" id="CHEBI:57945"/>
        <dbReference type="EC" id="7.2.1.1"/>
    </reaction>
</comment>
<name>A0AA34WHV0_CHLPE</name>
<comment type="similarity">
    <text evidence="1">Belongs to the NqrA family.</text>
</comment>
<dbReference type="Proteomes" id="UP000008305">
    <property type="component" value="Chromosome"/>
</dbReference>
<keyword evidence="1" id="KW-1278">Translocase</keyword>
<evidence type="ECO:0000259" key="2">
    <source>
        <dbReference type="Pfam" id="PF05896"/>
    </source>
</evidence>
<dbReference type="InterPro" id="IPR056147">
    <property type="entry name" value="NQRA_N"/>
</dbReference>
<accession>A0AA34WHV0</accession>
<protein>
    <recommendedName>
        <fullName evidence="1">Na(+)-translocating NADH-quinone reductase subunit A</fullName>
        <shortName evidence="1">Na(+)-NQR subunit A</shortName>
        <shortName evidence="1">Na(+)-translocating NQR subunit A</shortName>
        <ecNumber evidence="1">7.2.1.1</ecNumber>
    </recommendedName>
    <alternativeName>
        <fullName evidence="1">NQR complex subunit A</fullName>
    </alternativeName>
    <alternativeName>
        <fullName evidence="1">NQR-1 subunit A</fullName>
    </alternativeName>
</protein>
<reference evidence="4 5" key="1">
    <citation type="journal article" date="2011" name="J. Bacteriol.">
        <title>Genome sequence of the obligate intracellular animal pathogen Chlamydia pecorum E58.</title>
        <authorList>
            <person name="Mojica S."/>
            <person name="Huot Creasy H."/>
            <person name="Daugherty S."/>
            <person name="Read T.D."/>
            <person name="Kim T."/>
            <person name="Kaltenboeck B."/>
            <person name="Bavoil P."/>
            <person name="Myers G.S."/>
        </authorList>
    </citation>
    <scope>NUCLEOTIDE SEQUENCE [LARGE SCALE GENOMIC DNA]</scope>
    <source>
        <strain evidence="4 5">E58</strain>
    </source>
</reference>
<gene>
    <name evidence="1 4" type="primary">nqrA</name>
    <name evidence="4" type="ordered locus">G5S_0299</name>
</gene>
<keyword evidence="4" id="KW-0560">Oxidoreductase</keyword>
<dbReference type="InterPro" id="IPR008703">
    <property type="entry name" value="NqrA"/>
</dbReference>
<evidence type="ECO:0000256" key="1">
    <source>
        <dbReference type="HAMAP-Rule" id="MF_00425"/>
    </source>
</evidence>
<organism evidence="4 5">
    <name type="scientific">Chlamydia pecorum (strain ATCC VR-628 / DSM 29919 / E58)</name>
    <name type="common">Chlamydophila pecorum</name>
    <dbReference type="NCBI Taxonomy" id="331635"/>
    <lineage>
        <taxon>Bacteria</taxon>
        <taxon>Pseudomonadati</taxon>
        <taxon>Chlamydiota</taxon>
        <taxon>Chlamydiia</taxon>
        <taxon>Chlamydiales</taxon>
        <taxon>Chlamydiaceae</taxon>
        <taxon>Chlamydia/Chlamydophila group</taxon>
        <taxon>Chlamydia</taxon>
    </lineage>
</organism>
<feature type="domain" description="NqrA second alpha/beta" evidence="3">
    <location>
        <begin position="116"/>
        <end position="266"/>
    </location>
</feature>
<keyword evidence="1" id="KW-0406">Ion transport</keyword>
<evidence type="ECO:0000259" key="3">
    <source>
        <dbReference type="Pfam" id="PF24836"/>
    </source>
</evidence>
<evidence type="ECO:0000313" key="4">
    <source>
        <dbReference type="EMBL" id="AEB41307.1"/>
    </source>
</evidence>
<comment type="function">
    <text evidence="1">NQR complex catalyzes the reduction of ubiquinone-1 to ubiquinol by two successive reactions, coupled with the transport of Na(+) ions from the cytoplasm to the periplasm. NqrA to NqrE are probably involved in the second step, the conversion of ubisemiquinone to ubiquinol.</text>
</comment>
<dbReference type="Pfam" id="PF05896">
    <property type="entry name" value="NQRA_N"/>
    <property type="match status" value="1"/>
</dbReference>
<proteinExistence type="inferred from homology"/>
<dbReference type="InterPro" id="IPR056148">
    <property type="entry name" value="NQRA_2nd"/>
</dbReference>
<evidence type="ECO:0000313" key="5">
    <source>
        <dbReference type="Proteomes" id="UP000008305"/>
    </source>
</evidence>
<comment type="subunit">
    <text evidence="1">Composed of six subunits; NqrA, NqrB, NqrC, NqrD, NqrE and NqrF.</text>
</comment>
<dbReference type="EC" id="7.2.1.1" evidence="1"/>
<keyword evidence="1" id="KW-0520">NAD</keyword>
<dbReference type="EMBL" id="CP002608">
    <property type="protein sequence ID" value="AEB41307.1"/>
    <property type="molecule type" value="Genomic_DNA"/>
</dbReference>
<keyword evidence="1" id="KW-0739">Sodium transport</keyword>
<dbReference type="PANTHER" id="PTHR37839:SF1">
    <property type="entry name" value="NA(+)-TRANSLOCATING NADH-QUINONE REDUCTASE SUBUNIT A"/>
    <property type="match status" value="1"/>
</dbReference>
<dbReference type="HAMAP" id="MF_00425">
    <property type="entry name" value="NqrA"/>
    <property type="match status" value="1"/>
</dbReference>
<sequence>MKIVISQGLDLSLQGSPKESGVYSKILPDSVSVDLRPYEALPLKVMVHPGDEVLPGTPIAEYKNFPGTCITSHIEGTVTEIRRGEKRVLLDVLIKPTKPQSDPQKDAPSYDLYALSQRELLDLFKREGLFALFKQRPLDIPALPTQTPRDVFINLADNRPFVPTPEKHLKIFPSKEIGFFTFTTGVRAIAKLFGLHPHIVFRDHTPLPTHDLTPFAHLHTITGPFPSGSPSVHIQNIAPIIHEKDLVFTISFSEVLSIGHFFLKGCVQREQILALAGTGLTPEFRKHVITTKGSSFSSLFSSNNIEKNSSLISGDPLTGRLCQEDHPHLGARDHTIAVLNNPTQRLPFSFLRLGLHKITFTRTYLSGFFKRKRAFINPNTSLHGETRPIIDTEIYNSVMPMRIPVVPLIKALITKNFDLACELGFLEICPEDFALPTLIDPSKTEMFSIVKEALTTYAKESGIFSQHEVL</sequence>
<dbReference type="RefSeq" id="WP_013712385.1">
    <property type="nucleotide sequence ID" value="NC_015408.1"/>
</dbReference>